<evidence type="ECO:0000313" key="2">
    <source>
        <dbReference type="EMBL" id="KAK0755091.1"/>
    </source>
</evidence>
<evidence type="ECO:0008006" key="4">
    <source>
        <dbReference type="Google" id="ProtNLM"/>
    </source>
</evidence>
<keyword evidence="3" id="KW-1185">Reference proteome</keyword>
<dbReference type="InterPro" id="IPR027589">
    <property type="entry name" value="Choice_anch_B"/>
</dbReference>
<keyword evidence="1" id="KW-0732">Signal</keyword>
<comment type="caution">
    <text evidence="2">The sequence shown here is derived from an EMBL/GenBank/DDBJ whole genome shotgun (WGS) entry which is preliminary data.</text>
</comment>
<dbReference type="EMBL" id="JAUKUD010000001">
    <property type="protein sequence ID" value="KAK0755091.1"/>
    <property type="molecule type" value="Genomic_DNA"/>
</dbReference>
<feature type="chain" id="PRO_5041464202" description="Regulatory P domain-containing protein" evidence="1">
    <location>
        <begin position="20"/>
        <end position="484"/>
    </location>
</feature>
<dbReference type="GO" id="GO:0005576">
    <property type="term" value="C:extracellular region"/>
    <property type="evidence" value="ECO:0007669"/>
    <property type="project" value="TreeGrafter"/>
</dbReference>
<dbReference type="Proteomes" id="UP001172155">
    <property type="component" value="Unassembled WGS sequence"/>
</dbReference>
<proteinExistence type="predicted"/>
<dbReference type="AlphaFoldDB" id="A0AA40FD34"/>
<reference evidence="2" key="1">
    <citation type="submission" date="2023-06" db="EMBL/GenBank/DDBJ databases">
        <title>Genome-scale phylogeny and comparative genomics of the fungal order Sordariales.</title>
        <authorList>
            <consortium name="Lawrence Berkeley National Laboratory"/>
            <person name="Hensen N."/>
            <person name="Bonometti L."/>
            <person name="Westerberg I."/>
            <person name="Brannstrom I.O."/>
            <person name="Guillou S."/>
            <person name="Cros-Aarteil S."/>
            <person name="Calhoun S."/>
            <person name="Haridas S."/>
            <person name="Kuo A."/>
            <person name="Mondo S."/>
            <person name="Pangilinan J."/>
            <person name="Riley R."/>
            <person name="LaButti K."/>
            <person name="Andreopoulos B."/>
            <person name="Lipzen A."/>
            <person name="Chen C."/>
            <person name="Yanf M."/>
            <person name="Daum C."/>
            <person name="Ng V."/>
            <person name="Clum A."/>
            <person name="Steindorff A."/>
            <person name="Ohm R."/>
            <person name="Martin F."/>
            <person name="Silar P."/>
            <person name="Natvig D."/>
            <person name="Lalanne C."/>
            <person name="Gautier V."/>
            <person name="Ament-velasquez S.L."/>
            <person name="Kruys A."/>
            <person name="Hutchinson M.I."/>
            <person name="Powell A.J."/>
            <person name="Barry K."/>
            <person name="Miller A.N."/>
            <person name="Grigoriev I.V."/>
            <person name="Debuchy R."/>
            <person name="Gladieux P."/>
            <person name="Thoren M.H."/>
            <person name="Johannesson H."/>
        </authorList>
    </citation>
    <scope>NUCLEOTIDE SEQUENCE</scope>
    <source>
        <strain evidence="2">SMH3187-1</strain>
    </source>
</reference>
<organism evidence="2 3">
    <name type="scientific">Schizothecium vesticola</name>
    <dbReference type="NCBI Taxonomy" id="314040"/>
    <lineage>
        <taxon>Eukaryota</taxon>
        <taxon>Fungi</taxon>
        <taxon>Dikarya</taxon>
        <taxon>Ascomycota</taxon>
        <taxon>Pezizomycotina</taxon>
        <taxon>Sordariomycetes</taxon>
        <taxon>Sordariomycetidae</taxon>
        <taxon>Sordariales</taxon>
        <taxon>Schizotheciaceae</taxon>
        <taxon>Schizothecium</taxon>
    </lineage>
</organism>
<dbReference type="PANTHER" id="PTHR38787">
    <property type="entry name" value="REGULATORY P DOMAIN-CONTAINING PROTEIN"/>
    <property type="match status" value="1"/>
</dbReference>
<evidence type="ECO:0000256" key="1">
    <source>
        <dbReference type="SAM" id="SignalP"/>
    </source>
</evidence>
<accession>A0AA40FD34</accession>
<feature type="signal peptide" evidence="1">
    <location>
        <begin position="1"/>
        <end position="19"/>
    </location>
</feature>
<sequence length="484" mass="52299">MKSLSLAASIAGLAGLVSGQEMRPDMGVSAMYDSGIVHQRIMGKKAATWDRQRTSGAFNSRQWKRPDTSGFVPCVNGTAAVIPGDTLNTFRCSNIDFYDFRSHADLGSQIGEGAGSWGWTSPGGREFVAIGQADGAAFAEVTAAGKLVYLGRLPQSPEARASIWREIKGLKNYMVIGSEADNHGIQIFDMNKLLAIDPSKPVTFHGKNDLTGFFNGPGLPSGRSHNVVVNEEKNYAVAVGAAPRSQSCRGGLVFIDLTDPSKPVQKGCASGDGYVHDAQCIVYRGPDERYDGRDICYGYNEDTLTIFDVTDKNTTNIISRTSYVGASYTHQGWVLNPLNQSFLLLDDEYDEVDGSGPASSGYPITYIWDIRDLAAPKQTGYFQHTRARGIDHNQFVIDGFSYQSNYGSGLSVLDVRSVERDPSGKGVSEAGFFDVHPEDDEAGGEVEFVGTWSNYPFFAAAGGSGFLVVNSIERGVFVLKMRGG</sequence>
<gene>
    <name evidence="2" type="ORF">B0T18DRAFT_356906</name>
</gene>
<dbReference type="NCBIfam" id="TIGR04312">
    <property type="entry name" value="choice_anch_B"/>
    <property type="match status" value="1"/>
</dbReference>
<name>A0AA40FD34_9PEZI</name>
<dbReference type="PANTHER" id="PTHR38787:SF3">
    <property type="entry name" value="REGULATORY P DOMAIN-CONTAINING PROTEIN"/>
    <property type="match status" value="1"/>
</dbReference>
<evidence type="ECO:0000313" key="3">
    <source>
        <dbReference type="Proteomes" id="UP001172155"/>
    </source>
</evidence>
<protein>
    <recommendedName>
        <fullName evidence="4">Regulatory P domain-containing protein</fullName>
    </recommendedName>
</protein>